<dbReference type="EMBL" id="CP111018">
    <property type="protein sequence ID" value="WAR10124.1"/>
    <property type="molecule type" value="Genomic_DNA"/>
</dbReference>
<organism evidence="4 5">
    <name type="scientific">Mya arenaria</name>
    <name type="common">Soft-shell clam</name>
    <dbReference type="NCBI Taxonomy" id="6604"/>
    <lineage>
        <taxon>Eukaryota</taxon>
        <taxon>Metazoa</taxon>
        <taxon>Spiralia</taxon>
        <taxon>Lophotrochozoa</taxon>
        <taxon>Mollusca</taxon>
        <taxon>Bivalvia</taxon>
        <taxon>Autobranchia</taxon>
        <taxon>Heteroconchia</taxon>
        <taxon>Euheterodonta</taxon>
        <taxon>Imparidentia</taxon>
        <taxon>Neoheterodontei</taxon>
        <taxon>Myida</taxon>
        <taxon>Myoidea</taxon>
        <taxon>Myidae</taxon>
        <taxon>Mya</taxon>
    </lineage>
</organism>
<evidence type="ECO:0000313" key="5">
    <source>
        <dbReference type="Proteomes" id="UP001164746"/>
    </source>
</evidence>
<gene>
    <name evidence="4" type="ORF">MAR_035200</name>
</gene>
<accession>A0ABY7ELY4</accession>
<evidence type="ECO:0000256" key="2">
    <source>
        <dbReference type="ARBA" id="ARBA00022723"/>
    </source>
</evidence>
<feature type="domain" description="DDE Tnp4" evidence="3">
    <location>
        <begin position="1"/>
        <end position="38"/>
    </location>
</feature>
<protein>
    <recommendedName>
        <fullName evidence="3">DDE Tnp4 domain-containing protein</fullName>
    </recommendedName>
</protein>
<dbReference type="Pfam" id="PF13359">
    <property type="entry name" value="DDE_Tnp_4"/>
    <property type="match status" value="1"/>
</dbReference>
<proteinExistence type="predicted"/>
<sequence>MLAVCDHERFFTSVNASWPGSCHDAHVFRTSGLCNGLQGMNRDRVCIERALGRLMRRFHVQHSEIRLSPDKACRIDTACAIQHNIAVTFNMPEVEDGNVMQNDVGT</sequence>
<name>A0ABY7ELY4_MYAAR</name>
<evidence type="ECO:0000256" key="1">
    <source>
        <dbReference type="ARBA" id="ARBA00001968"/>
    </source>
</evidence>
<comment type="cofactor">
    <cofactor evidence="1">
        <name>a divalent metal cation</name>
        <dbReference type="ChEBI" id="CHEBI:60240"/>
    </cofactor>
</comment>
<keyword evidence="5" id="KW-1185">Reference proteome</keyword>
<evidence type="ECO:0000259" key="3">
    <source>
        <dbReference type="Pfam" id="PF13359"/>
    </source>
</evidence>
<reference evidence="4" key="1">
    <citation type="submission" date="2022-11" db="EMBL/GenBank/DDBJ databases">
        <title>Centuries of genome instability and evolution in soft-shell clam transmissible cancer (bioRxiv).</title>
        <authorList>
            <person name="Hart S.F.M."/>
            <person name="Yonemitsu M.A."/>
            <person name="Giersch R.M."/>
            <person name="Beal B.F."/>
            <person name="Arriagada G."/>
            <person name="Davis B.W."/>
            <person name="Ostrander E.A."/>
            <person name="Goff S.P."/>
            <person name="Metzger M.J."/>
        </authorList>
    </citation>
    <scope>NUCLEOTIDE SEQUENCE</scope>
    <source>
        <strain evidence="4">MELC-2E11</strain>
        <tissue evidence="4">Siphon/mantle</tissue>
    </source>
</reference>
<dbReference type="Proteomes" id="UP001164746">
    <property type="component" value="Chromosome 7"/>
</dbReference>
<dbReference type="InterPro" id="IPR027806">
    <property type="entry name" value="HARBI1_dom"/>
</dbReference>
<evidence type="ECO:0000313" key="4">
    <source>
        <dbReference type="EMBL" id="WAR10124.1"/>
    </source>
</evidence>
<keyword evidence="2" id="KW-0479">Metal-binding</keyword>